<evidence type="ECO:0000256" key="3">
    <source>
        <dbReference type="ARBA" id="ARBA00022679"/>
    </source>
</evidence>
<dbReference type="CDD" id="cd03814">
    <property type="entry name" value="GT4-like"/>
    <property type="match status" value="1"/>
</dbReference>
<gene>
    <name evidence="8" type="ORF">IT882_04910</name>
</gene>
<evidence type="ECO:0000259" key="5">
    <source>
        <dbReference type="Pfam" id="PF00534"/>
    </source>
</evidence>
<accession>A0A7S8RHG1</accession>
<dbReference type="RefSeq" id="WP_195693413.1">
    <property type="nucleotide sequence ID" value="NZ_CP064760.1"/>
</dbReference>
<dbReference type="Gene3D" id="3.40.50.2000">
    <property type="entry name" value="Glycogen Phosphorylase B"/>
    <property type="match status" value="2"/>
</dbReference>
<dbReference type="KEGG" id="msf:IT882_04910"/>
<dbReference type="InterPro" id="IPR001296">
    <property type="entry name" value="Glyco_trans_1"/>
</dbReference>
<dbReference type="InterPro" id="IPR050194">
    <property type="entry name" value="Glycosyltransferase_grp1"/>
</dbReference>
<dbReference type="Pfam" id="PF13439">
    <property type="entry name" value="Glyco_transf_4"/>
    <property type="match status" value="1"/>
</dbReference>
<dbReference type="PANTHER" id="PTHR45947:SF3">
    <property type="entry name" value="SULFOQUINOVOSYL TRANSFERASE SQD2"/>
    <property type="match status" value="1"/>
</dbReference>
<organism evidence="8 9">
    <name type="scientific">Microbacterium schleiferi</name>
    <dbReference type="NCBI Taxonomy" id="69362"/>
    <lineage>
        <taxon>Bacteria</taxon>
        <taxon>Bacillati</taxon>
        <taxon>Actinomycetota</taxon>
        <taxon>Actinomycetes</taxon>
        <taxon>Micrococcales</taxon>
        <taxon>Microbacteriaceae</taxon>
        <taxon>Microbacterium</taxon>
    </lineage>
</organism>
<dbReference type="EMBL" id="CP064760">
    <property type="protein sequence ID" value="QPE05396.1"/>
    <property type="molecule type" value="Genomic_DNA"/>
</dbReference>
<feature type="domain" description="SGNH hydrolase-type esterase" evidence="7">
    <location>
        <begin position="406"/>
        <end position="586"/>
    </location>
</feature>
<evidence type="ECO:0000259" key="6">
    <source>
        <dbReference type="Pfam" id="PF13439"/>
    </source>
</evidence>
<dbReference type="GO" id="GO:0016758">
    <property type="term" value="F:hexosyltransferase activity"/>
    <property type="evidence" value="ECO:0007669"/>
    <property type="project" value="TreeGrafter"/>
</dbReference>
<dbReference type="InterPro" id="IPR013830">
    <property type="entry name" value="SGNH_hydro"/>
</dbReference>
<keyword evidence="3 8" id="KW-0808">Transferase</keyword>
<dbReference type="Gene3D" id="3.40.50.1110">
    <property type="entry name" value="SGNH hydrolase"/>
    <property type="match status" value="1"/>
</dbReference>
<name>A0A7S8RHG1_9MICO</name>
<dbReference type="GO" id="GO:1901137">
    <property type="term" value="P:carbohydrate derivative biosynthetic process"/>
    <property type="evidence" value="ECO:0007669"/>
    <property type="project" value="UniProtKB-ARBA"/>
</dbReference>
<feature type="region of interest" description="Disordered" evidence="4">
    <location>
        <begin position="662"/>
        <end position="692"/>
    </location>
</feature>
<evidence type="ECO:0000256" key="4">
    <source>
        <dbReference type="SAM" id="MobiDB-lite"/>
    </source>
</evidence>
<evidence type="ECO:0000256" key="1">
    <source>
        <dbReference type="ARBA" id="ARBA00021292"/>
    </source>
</evidence>
<dbReference type="Proteomes" id="UP000594480">
    <property type="component" value="Chromosome"/>
</dbReference>
<reference evidence="8 9" key="1">
    <citation type="submission" date="2020-11" db="EMBL/GenBank/DDBJ databases">
        <title>Amino acid is mineralized and recycled by bacteria in oceanic microbiome.</title>
        <authorList>
            <person name="Zheng L.Y."/>
        </authorList>
    </citation>
    <scope>NUCLEOTIDE SEQUENCE [LARGE SCALE GENOMIC DNA]</scope>
    <source>
        <strain evidence="8 9">A32-1</strain>
    </source>
</reference>
<dbReference type="InterPro" id="IPR028098">
    <property type="entry name" value="Glyco_trans_4-like_N"/>
</dbReference>
<feature type="compositionally biased region" description="Low complexity" evidence="4">
    <location>
        <begin position="666"/>
        <end position="677"/>
    </location>
</feature>
<dbReference type="Pfam" id="PF13472">
    <property type="entry name" value="Lipase_GDSL_2"/>
    <property type="match status" value="1"/>
</dbReference>
<dbReference type="AlphaFoldDB" id="A0A7S8RHG1"/>
<sequence>MRVAVLAESFLPHMNGVTGSVLHVLRHLASEGHETLVIAPKAGDVDADLHGADLSGARTTMLRSVPLPSYPQVRVVFARAATLAAHLRAFGPDVIHLASPFVLGWQGTAAADALKVPVVAVYQTDVVAYAQKYGVPAATSIVQSHLTRLHRRSTLTLVPSSASMAQLEDLGVDRLRRWGRGVDAVRFAPEHRSLGWRERVAPGETIVGYVGRLAPEKQVEDLAALHDLPGTRLVIVGDGPSRPALEKALPRAVFLGHLSGAALGEAVASFDVFVHPGESETFGQTIQEALAAGVPVVATGTGGPVDLVRSSVDGWLYRPGDLADLRARVSDLVGDEAKRRAFAVAARESVRDRTWEALGRQLVGHYDEARMLRPIDDALLVRAATRPAAPPAPATEGTPRWSRFVALGDSLTEGLCDTSRMPKGQYRGWADRLADLLAGAREASLPATAEPFRYANLAVRSRKIRDLLDEQLPRALEMAPDLVSVFMGANDLVSRGADPLTLARGLERAVVALRSRGIDVLLVSIVLPRRLAAMVFARRVAVYNSEIRRIAAATGCLLLDLEAQPAISDLDMWADDKVHFRSQGHRFVAYRAAEALGVPHADELATLDSAFHDDDSPNPRGWVRRDAMPWLWRRLRGRTAGDGLSAKHADYVVIARRTGAATASLRAPEPAQRQPRPGMGPAAVDPARRVRP</sequence>
<protein>
    <recommendedName>
        <fullName evidence="1">D-inositol 3-phosphate glycosyltransferase</fullName>
    </recommendedName>
</protein>
<evidence type="ECO:0000256" key="2">
    <source>
        <dbReference type="ARBA" id="ARBA00022676"/>
    </source>
</evidence>
<dbReference type="CDD" id="cd01832">
    <property type="entry name" value="SGNH_hydrolase_like_1"/>
    <property type="match status" value="1"/>
</dbReference>
<dbReference type="InterPro" id="IPR036514">
    <property type="entry name" value="SGNH_hydro_sf"/>
</dbReference>
<dbReference type="SUPFAM" id="SSF53756">
    <property type="entry name" value="UDP-Glycosyltransferase/glycogen phosphorylase"/>
    <property type="match status" value="1"/>
</dbReference>
<evidence type="ECO:0000259" key="7">
    <source>
        <dbReference type="Pfam" id="PF13472"/>
    </source>
</evidence>
<dbReference type="SUPFAM" id="SSF52266">
    <property type="entry name" value="SGNH hydrolase"/>
    <property type="match status" value="1"/>
</dbReference>
<keyword evidence="2" id="KW-0328">Glycosyltransferase</keyword>
<evidence type="ECO:0000313" key="8">
    <source>
        <dbReference type="EMBL" id="QPE05396.1"/>
    </source>
</evidence>
<evidence type="ECO:0000313" key="9">
    <source>
        <dbReference type="Proteomes" id="UP000594480"/>
    </source>
</evidence>
<feature type="domain" description="Glycosyltransferase subfamily 4-like N-terminal" evidence="6">
    <location>
        <begin position="15"/>
        <end position="184"/>
    </location>
</feature>
<dbReference type="Pfam" id="PF00534">
    <property type="entry name" value="Glycos_transf_1"/>
    <property type="match status" value="1"/>
</dbReference>
<feature type="domain" description="Glycosyl transferase family 1" evidence="5">
    <location>
        <begin position="201"/>
        <end position="348"/>
    </location>
</feature>
<keyword evidence="9" id="KW-1185">Reference proteome</keyword>
<proteinExistence type="predicted"/>
<dbReference type="PANTHER" id="PTHR45947">
    <property type="entry name" value="SULFOQUINOVOSYL TRANSFERASE SQD2"/>
    <property type="match status" value="1"/>
</dbReference>